<evidence type="ECO:0000256" key="2">
    <source>
        <dbReference type="ARBA" id="ARBA00004515"/>
    </source>
</evidence>
<comment type="subcellular location">
    <subcellularLocation>
        <location evidence="2">Cell inner membrane</location>
        <topology evidence="2">Peripheral membrane protein</topology>
        <orientation evidence="2">Cytoplasmic side</orientation>
    </subcellularLocation>
</comment>
<dbReference type="SUPFAM" id="SSF56425">
    <property type="entry name" value="Succinate dehydrogenase/fumarate reductase flavoprotein, catalytic domain"/>
    <property type="match status" value="1"/>
</dbReference>
<dbReference type="InterPro" id="IPR014006">
    <property type="entry name" value="Succ_Dhase_FrdA_Gneg"/>
</dbReference>
<evidence type="ECO:0000256" key="16">
    <source>
        <dbReference type="ARBA" id="ARBA00066269"/>
    </source>
</evidence>
<dbReference type="Gene3D" id="1.20.58.100">
    <property type="entry name" value="Fumarate reductase/succinate dehydrogenase flavoprotein-like, C-terminal domain"/>
    <property type="match status" value="1"/>
</dbReference>
<proteinExistence type="inferred from homology"/>
<keyword evidence="11" id="KW-0249">Electron transport</keyword>
<evidence type="ECO:0000256" key="7">
    <source>
        <dbReference type="ARBA" id="ARBA00022475"/>
    </source>
</evidence>
<dbReference type="GO" id="GO:0050660">
    <property type="term" value="F:flavin adenine dinucleotide binding"/>
    <property type="evidence" value="ECO:0007669"/>
    <property type="project" value="InterPro"/>
</dbReference>
<evidence type="ECO:0000256" key="8">
    <source>
        <dbReference type="ARBA" id="ARBA00022519"/>
    </source>
</evidence>
<reference evidence="21" key="2">
    <citation type="submission" date="2023-07" db="EMBL/GenBank/DDBJ databases">
        <authorList>
            <person name="Aydin F."/>
            <person name="Tarhane S."/>
            <person name="Saticioglu I.B."/>
            <person name="Karakaya E."/>
            <person name="Abay S."/>
            <person name="Guran O."/>
            <person name="Bozkurt E."/>
            <person name="Uzum N."/>
            <person name="Olgun K."/>
            <person name="Jablonski D."/>
        </authorList>
    </citation>
    <scope>NUCLEOTIDE SEQUENCE</scope>
    <source>
        <strain evidence="21">Faydin-H75</strain>
    </source>
</reference>
<evidence type="ECO:0000313" key="22">
    <source>
        <dbReference type="EMBL" id="MDP2538328.1"/>
    </source>
</evidence>
<comment type="similarity">
    <text evidence="3">Belongs to the FAD-dependent oxidoreductase 2 family. FRD/SDH subfamily.</text>
</comment>
<dbReference type="Pfam" id="PF02910">
    <property type="entry name" value="Succ_DH_flav_C"/>
    <property type="match status" value="1"/>
</dbReference>
<dbReference type="RefSeq" id="WP_305516302.1">
    <property type="nucleotide sequence ID" value="NZ_JAUPEV010000001.1"/>
</dbReference>
<keyword evidence="7" id="KW-1003">Cell membrane</keyword>
<dbReference type="GO" id="GO:0005886">
    <property type="term" value="C:plasma membrane"/>
    <property type="evidence" value="ECO:0007669"/>
    <property type="project" value="UniProtKB-SubCell"/>
</dbReference>
<keyword evidence="8" id="KW-0997">Cell inner membrane</keyword>
<dbReference type="GO" id="GO:0008177">
    <property type="term" value="F:succinate dehydrogenase (quinone) activity"/>
    <property type="evidence" value="ECO:0007669"/>
    <property type="project" value="UniProtKB-EC"/>
</dbReference>
<comment type="caution">
    <text evidence="22">The sequence shown here is derived from an EMBL/GenBank/DDBJ whole genome shotgun (WGS) entry which is preliminary data.</text>
</comment>
<keyword evidence="10" id="KW-0274">FAD</keyword>
<dbReference type="InterPro" id="IPR003953">
    <property type="entry name" value="FAD-dep_OxRdtase_2_FAD-bd"/>
</dbReference>
<evidence type="ECO:0000256" key="15">
    <source>
        <dbReference type="ARBA" id="ARBA00049220"/>
    </source>
</evidence>
<dbReference type="InterPro" id="IPR030664">
    <property type="entry name" value="SdhA/FrdA/AprA"/>
</dbReference>
<evidence type="ECO:0000256" key="5">
    <source>
        <dbReference type="ARBA" id="ARBA00014044"/>
    </source>
</evidence>
<evidence type="ECO:0000256" key="14">
    <source>
        <dbReference type="ARBA" id="ARBA00030461"/>
    </source>
</evidence>
<evidence type="ECO:0000259" key="20">
    <source>
        <dbReference type="Pfam" id="PF02910"/>
    </source>
</evidence>
<dbReference type="InterPro" id="IPR027477">
    <property type="entry name" value="Succ_DH/fumarate_Rdtase_cat_sf"/>
</dbReference>
<evidence type="ECO:0000256" key="10">
    <source>
        <dbReference type="ARBA" id="ARBA00022827"/>
    </source>
</evidence>
<protein>
    <recommendedName>
        <fullName evidence="5">Fumarate reductase flavoprotein subunit</fullName>
        <ecNumber evidence="4">1.3.5.1</ecNumber>
    </recommendedName>
    <alternativeName>
        <fullName evidence="14">Quinol-fumarate reductase flavoprotein subunit</fullName>
    </alternativeName>
</protein>
<gene>
    <name evidence="21" type="ORF">Q5I04_00815</name>
    <name evidence="22" type="ORF">Q5I06_00815</name>
</gene>
<dbReference type="InterPro" id="IPR037099">
    <property type="entry name" value="Fum_R/Succ_DH_flav-like_C_sf"/>
</dbReference>
<dbReference type="EMBL" id="JAUYZK010000001">
    <property type="protein sequence ID" value="MDP2538328.1"/>
    <property type="molecule type" value="Genomic_DNA"/>
</dbReference>
<reference evidence="22 24" key="1">
    <citation type="submission" date="2023-07" db="EMBL/GenBank/DDBJ databases">
        <title>Unpublished Manusciprt.</title>
        <authorList>
            <person name="Aydin F."/>
            <person name="Tarhane S."/>
            <person name="Saticioglu I.B."/>
            <person name="Karakaya E."/>
            <person name="Abay S."/>
            <person name="Guran O."/>
            <person name="Bozkurt E."/>
            <person name="Uzum N."/>
            <person name="Olgun K."/>
            <person name="Jablonski D."/>
        </authorList>
    </citation>
    <scope>NUCLEOTIDE SEQUENCE</scope>
    <source>
        <strain evidence="24">faydin-H75</strain>
        <strain evidence="22">Faydin-H76</strain>
    </source>
</reference>
<feature type="active site" description="Proton acceptor" evidence="17">
    <location>
        <position position="301"/>
    </location>
</feature>
<dbReference type="InterPro" id="IPR003952">
    <property type="entry name" value="FRD_SDH_FAD_BS"/>
</dbReference>
<dbReference type="Proteomes" id="UP001177258">
    <property type="component" value="Unassembled WGS sequence"/>
</dbReference>
<dbReference type="PROSITE" id="PS00504">
    <property type="entry name" value="FRD_SDH_FAD_BINDING"/>
    <property type="match status" value="1"/>
</dbReference>
<keyword evidence="6" id="KW-0813">Transport</keyword>
<dbReference type="PANTHER" id="PTHR11632:SF71">
    <property type="entry name" value="FUMARATE REDUCTASE FLAVOPROTEIN SUBUNIT"/>
    <property type="match status" value="1"/>
</dbReference>
<keyword evidence="24" id="KW-1185">Reference proteome</keyword>
<name>A0AA90T4I0_9HELI</name>
<dbReference type="FunFam" id="3.90.700.10:FF:000005">
    <property type="entry name" value="Succinate dehydrogenase flavoprotein subunit"/>
    <property type="match status" value="1"/>
</dbReference>
<comment type="cofactor">
    <cofactor evidence="1">
        <name>FAD</name>
        <dbReference type="ChEBI" id="CHEBI:57692"/>
    </cofactor>
</comment>
<dbReference type="EC" id="1.3.5.1" evidence="4"/>
<feature type="coiled-coil region" evidence="18">
    <location>
        <begin position="491"/>
        <end position="518"/>
    </location>
</feature>
<keyword evidence="12" id="KW-0560">Oxidoreductase</keyword>
<dbReference type="NCBIfam" id="TIGR01812">
    <property type="entry name" value="sdhA_frdA_Gneg"/>
    <property type="match status" value="1"/>
</dbReference>
<keyword evidence="13" id="KW-0472">Membrane</keyword>
<evidence type="ECO:0000313" key="24">
    <source>
        <dbReference type="Proteomes" id="UP001240777"/>
    </source>
</evidence>
<accession>A0AA90T4I0</accession>
<evidence type="ECO:0000256" key="9">
    <source>
        <dbReference type="ARBA" id="ARBA00022630"/>
    </source>
</evidence>
<sequence length="661" mass="73317">MKVTYCDSLIIGGGLAGLRAAVSAKQKGLNVIVLSLVPVRRSHSAAAQGGMQASLGNGKMSEGDNEDLHFMDTVKGSDWGCDQNVARMFVTTAPKAIRELAGFGVPWTRIKQGDRPAVINGEHVTITEDASKHGYIQSRDFGGTKKWRTCFTADATGHSMLYAVANEAYKNGVDIRDRKEAVSIIHENGKCYGAIVRDLITGEISAYISKGTLLATGGYGRVYAHTTNAVICDGVGAAIAMETGVAKLGNMEAVQFHPTCLVPSGILMTEGCRGDGGVLRDKDGYRFMPDYEPEKKELASRDVVSRRILEHIKSGKGVKSPYGEHVWLDISILGRAHIERNLRDVQDIAKTFAGIDPADEGSKGWVPIKPMQHYSMGGVRTNYQGHTHLKGLFCAGEASCWDLHGFNRLGGNSVSEAVVAGMIIGDYFAEFCVDAEIDVQSKTIEFFLEKEEKYLASLLSNGGNEDVYEIKNKMKTIMDEKVGVFRDGPLLQEAVKELEELYKRSKNLNVKNKKMHNNPELEDAYRVPRMLKIALCVAKGALERTESRGAHTRIDYPKRDDEKWLKRTLASWPNPDQTLPTLEYEDLDIMKMELTPDFRGYGAKGNFIPHPLKEKRDEEIKKITEEIQNKGGDRYQLQEALMPFDLLPRYKAKNQRLGDEK</sequence>
<dbReference type="GO" id="GO:0009055">
    <property type="term" value="F:electron transfer activity"/>
    <property type="evidence" value="ECO:0007669"/>
    <property type="project" value="TreeGrafter"/>
</dbReference>
<evidence type="ECO:0000256" key="13">
    <source>
        <dbReference type="ARBA" id="ARBA00023136"/>
    </source>
</evidence>
<dbReference type="SUPFAM" id="SSF51905">
    <property type="entry name" value="FAD/NAD(P)-binding domain"/>
    <property type="match status" value="1"/>
</dbReference>
<dbReference type="PRINTS" id="PR00368">
    <property type="entry name" value="FADPNR"/>
</dbReference>
<evidence type="ECO:0000313" key="21">
    <source>
        <dbReference type="EMBL" id="MDO7252461.1"/>
    </source>
</evidence>
<keyword evidence="18" id="KW-0175">Coiled coil</keyword>
<dbReference type="InterPro" id="IPR036188">
    <property type="entry name" value="FAD/NAD-bd_sf"/>
</dbReference>
<dbReference type="PANTHER" id="PTHR11632">
    <property type="entry name" value="SUCCINATE DEHYDROGENASE 2 FLAVOPROTEIN SUBUNIT"/>
    <property type="match status" value="1"/>
</dbReference>
<organism evidence="22 23">
    <name type="scientific">Helicobacter cappadocius</name>
    <dbReference type="NCBI Taxonomy" id="3063998"/>
    <lineage>
        <taxon>Bacteria</taxon>
        <taxon>Pseudomonadati</taxon>
        <taxon>Campylobacterota</taxon>
        <taxon>Epsilonproteobacteria</taxon>
        <taxon>Campylobacterales</taxon>
        <taxon>Helicobacteraceae</taxon>
        <taxon>Helicobacter</taxon>
    </lineage>
</organism>
<evidence type="ECO:0000313" key="23">
    <source>
        <dbReference type="Proteomes" id="UP001177258"/>
    </source>
</evidence>
<evidence type="ECO:0000259" key="19">
    <source>
        <dbReference type="Pfam" id="PF00890"/>
    </source>
</evidence>
<keyword evidence="9" id="KW-0285">Flavoprotein</keyword>
<dbReference type="GO" id="GO:0022900">
    <property type="term" value="P:electron transport chain"/>
    <property type="evidence" value="ECO:0007669"/>
    <property type="project" value="InterPro"/>
</dbReference>
<evidence type="ECO:0000256" key="1">
    <source>
        <dbReference type="ARBA" id="ARBA00001974"/>
    </source>
</evidence>
<evidence type="ECO:0000256" key="3">
    <source>
        <dbReference type="ARBA" id="ARBA00008040"/>
    </source>
</evidence>
<dbReference type="NCBIfam" id="NF006383">
    <property type="entry name" value="PRK08626.1"/>
    <property type="match status" value="1"/>
</dbReference>
<dbReference type="FunFam" id="3.50.50.60:FF:000009">
    <property type="entry name" value="Succinate dehydrogenase flavoprotein subunit"/>
    <property type="match status" value="1"/>
</dbReference>
<evidence type="ECO:0000256" key="4">
    <source>
        <dbReference type="ARBA" id="ARBA00012792"/>
    </source>
</evidence>
<dbReference type="Pfam" id="PF00890">
    <property type="entry name" value="FAD_binding_2"/>
    <property type="match status" value="1"/>
</dbReference>
<dbReference type="SUPFAM" id="SSF46977">
    <property type="entry name" value="Succinate dehydrogenase/fumarate reductase flavoprotein C-terminal domain"/>
    <property type="match status" value="1"/>
</dbReference>
<dbReference type="Gene3D" id="3.10.20.820">
    <property type="match status" value="1"/>
</dbReference>
<dbReference type="Proteomes" id="UP001240777">
    <property type="component" value="Unassembled WGS sequence"/>
</dbReference>
<dbReference type="AlphaFoldDB" id="A0AA90T4I0"/>
<evidence type="ECO:0000256" key="17">
    <source>
        <dbReference type="PIRSR" id="PIRSR000171-1"/>
    </source>
</evidence>
<evidence type="ECO:0000256" key="12">
    <source>
        <dbReference type="ARBA" id="ARBA00023002"/>
    </source>
</evidence>
<evidence type="ECO:0000256" key="11">
    <source>
        <dbReference type="ARBA" id="ARBA00022982"/>
    </source>
</evidence>
<evidence type="ECO:0000256" key="18">
    <source>
        <dbReference type="SAM" id="Coils"/>
    </source>
</evidence>
<feature type="domain" description="FAD-dependent oxidoreductase 2 FAD-binding" evidence="19">
    <location>
        <begin position="7"/>
        <end position="414"/>
    </location>
</feature>
<reference evidence="21 23" key="3">
    <citation type="journal article" date="2024" name="Syst. Appl. Microbiol.">
        <title>Helicobacter cappadocius sp. nov., from lizards: The first psychrotrophic Helicobacter species.</title>
        <authorList>
            <person name="Aydin F."/>
            <person name="Tarhane S."/>
            <person name="Karakaya E."/>
            <person name="Abay S."/>
            <person name="Kayman T."/>
            <person name="Guran O."/>
            <person name="Bozkurt E."/>
            <person name="Uzum N."/>
            <person name="Avci A."/>
            <person name="Olgun K."/>
            <person name="Jablonski D."/>
            <person name="Guran C."/>
            <person name="Burcin Saticioglu I."/>
        </authorList>
    </citation>
    <scope>NUCLEOTIDE SEQUENCE [LARGE SCALE GENOMIC DNA]</scope>
    <source>
        <strain evidence="21">Faydin-H75</strain>
        <strain evidence="23">faydin-H76</strain>
    </source>
</reference>
<comment type="subunit">
    <text evidence="16">Part of an enzyme complex containing three subunits: a flavoprotein (frdA), an iron-sulfur protein (frdB), and diheme cytochrome b (frdC).</text>
</comment>
<dbReference type="Gene3D" id="3.90.700.10">
    <property type="entry name" value="Succinate dehydrogenase/fumarate reductase flavoprotein, catalytic domain"/>
    <property type="match status" value="1"/>
</dbReference>
<dbReference type="PIRSF" id="PIRSF000171">
    <property type="entry name" value="SDHA_APRA_LASPO"/>
    <property type="match status" value="1"/>
</dbReference>
<comment type="catalytic activity">
    <reaction evidence="15">
        <text>a quinone + succinate = fumarate + a quinol</text>
        <dbReference type="Rhea" id="RHEA:40523"/>
        <dbReference type="ChEBI" id="CHEBI:24646"/>
        <dbReference type="ChEBI" id="CHEBI:29806"/>
        <dbReference type="ChEBI" id="CHEBI:30031"/>
        <dbReference type="ChEBI" id="CHEBI:132124"/>
        <dbReference type="EC" id="1.3.5.1"/>
    </reaction>
</comment>
<dbReference type="GO" id="GO:0009061">
    <property type="term" value="P:anaerobic respiration"/>
    <property type="evidence" value="ECO:0007669"/>
    <property type="project" value="TreeGrafter"/>
</dbReference>
<evidence type="ECO:0000256" key="6">
    <source>
        <dbReference type="ARBA" id="ARBA00022448"/>
    </source>
</evidence>
<dbReference type="InterPro" id="IPR015939">
    <property type="entry name" value="Fum_Rdtase/Succ_DH_flav-like_C"/>
</dbReference>
<feature type="domain" description="Fumarate reductase/succinate dehydrogenase flavoprotein-like C-terminal" evidence="20">
    <location>
        <begin position="472"/>
        <end position="601"/>
    </location>
</feature>
<dbReference type="Gene3D" id="3.50.50.60">
    <property type="entry name" value="FAD/NAD(P)-binding domain"/>
    <property type="match status" value="1"/>
</dbReference>
<dbReference type="EMBL" id="JAUPEV010000001">
    <property type="protein sequence ID" value="MDO7252461.1"/>
    <property type="molecule type" value="Genomic_DNA"/>
</dbReference>